<organism evidence="1 2">
    <name type="scientific">Streptacidiphilus fuscans</name>
    <dbReference type="NCBI Taxonomy" id="2789292"/>
    <lineage>
        <taxon>Bacteria</taxon>
        <taxon>Bacillati</taxon>
        <taxon>Actinomycetota</taxon>
        <taxon>Actinomycetes</taxon>
        <taxon>Kitasatosporales</taxon>
        <taxon>Streptomycetaceae</taxon>
        <taxon>Streptacidiphilus</taxon>
    </lineage>
</organism>
<dbReference type="RefSeq" id="WP_196194241.1">
    <property type="nucleotide sequence ID" value="NZ_JADPRT010000005.1"/>
</dbReference>
<protein>
    <submittedName>
        <fullName evidence="1">Uncharacterized protein</fullName>
    </submittedName>
</protein>
<evidence type="ECO:0000313" key="1">
    <source>
        <dbReference type="EMBL" id="MBF9069064.1"/>
    </source>
</evidence>
<gene>
    <name evidence="1" type="ORF">I2501_13650</name>
</gene>
<sequence length="171" mass="18875">MFDFGLVGYRPCWLSGIGAITSAHAGALGSVIGRTLSSSWLVWDLDDNEWFADCPVLLDFDGTQVEVNHKKFDDLSITWNEINPLAPVTWPGEDPEFHLVWRRDAVADLAALHGRQVTGVELLEWAGADMASGMVAVSFVLGDGRVTIHNALDENGLAFDPPEREYRVHKL</sequence>
<accession>A0A931FG33</accession>
<reference evidence="1" key="1">
    <citation type="submission" date="2020-11" db="EMBL/GenBank/DDBJ databases">
        <title>Isolation and identification of active actinomycetes.</title>
        <authorList>
            <person name="Yu B."/>
        </authorList>
    </citation>
    <scope>NUCLEOTIDE SEQUENCE</scope>
    <source>
        <strain evidence="1">NEAU-YB345</strain>
    </source>
</reference>
<proteinExistence type="predicted"/>
<dbReference type="Proteomes" id="UP000657385">
    <property type="component" value="Unassembled WGS sequence"/>
</dbReference>
<dbReference type="EMBL" id="JADPRT010000005">
    <property type="protein sequence ID" value="MBF9069064.1"/>
    <property type="molecule type" value="Genomic_DNA"/>
</dbReference>
<name>A0A931FG33_9ACTN</name>
<comment type="caution">
    <text evidence="1">The sequence shown here is derived from an EMBL/GenBank/DDBJ whole genome shotgun (WGS) entry which is preliminary data.</text>
</comment>
<keyword evidence="2" id="KW-1185">Reference proteome</keyword>
<dbReference type="AlphaFoldDB" id="A0A931FG33"/>
<evidence type="ECO:0000313" key="2">
    <source>
        <dbReference type="Proteomes" id="UP000657385"/>
    </source>
</evidence>